<feature type="compositionally biased region" description="Polar residues" evidence="1">
    <location>
        <begin position="11"/>
        <end position="21"/>
    </location>
</feature>
<organism evidence="2 3">
    <name type="scientific">Phytophthora fragariaefolia</name>
    <dbReference type="NCBI Taxonomy" id="1490495"/>
    <lineage>
        <taxon>Eukaryota</taxon>
        <taxon>Sar</taxon>
        <taxon>Stramenopiles</taxon>
        <taxon>Oomycota</taxon>
        <taxon>Peronosporomycetes</taxon>
        <taxon>Peronosporales</taxon>
        <taxon>Peronosporaceae</taxon>
        <taxon>Phytophthora</taxon>
    </lineage>
</organism>
<reference evidence="2" key="1">
    <citation type="submission" date="2023-04" db="EMBL/GenBank/DDBJ databases">
        <title>Phytophthora fragariaefolia NBRC 109709.</title>
        <authorList>
            <person name="Ichikawa N."/>
            <person name="Sato H."/>
            <person name="Tonouchi N."/>
        </authorList>
    </citation>
    <scope>NUCLEOTIDE SEQUENCE</scope>
    <source>
        <strain evidence="2">NBRC 109709</strain>
    </source>
</reference>
<dbReference type="EMBL" id="BSXT01002170">
    <property type="protein sequence ID" value="GMF47593.1"/>
    <property type="molecule type" value="Genomic_DNA"/>
</dbReference>
<evidence type="ECO:0000256" key="1">
    <source>
        <dbReference type="SAM" id="MobiDB-lite"/>
    </source>
</evidence>
<accession>A0A9W6XXI4</accession>
<name>A0A9W6XXI4_9STRA</name>
<keyword evidence="3" id="KW-1185">Reference proteome</keyword>
<dbReference type="AlphaFoldDB" id="A0A9W6XXI4"/>
<proteinExistence type="predicted"/>
<feature type="region of interest" description="Disordered" evidence="1">
    <location>
        <begin position="1"/>
        <end position="133"/>
    </location>
</feature>
<protein>
    <submittedName>
        <fullName evidence="2">Unnamed protein product</fullName>
    </submittedName>
</protein>
<feature type="compositionally biased region" description="Polar residues" evidence="1">
    <location>
        <begin position="58"/>
        <end position="72"/>
    </location>
</feature>
<feature type="compositionally biased region" description="Basic and acidic residues" evidence="1">
    <location>
        <begin position="74"/>
        <end position="90"/>
    </location>
</feature>
<evidence type="ECO:0000313" key="2">
    <source>
        <dbReference type="EMBL" id="GMF47593.1"/>
    </source>
</evidence>
<gene>
    <name evidence="2" type="ORF">Pfra01_001804800</name>
</gene>
<sequence length="155" mass="16450">MGQDVCLPAPSSFTTYPQAASATAGCACKTQRTDTTSSAPRDVLDLRPRSPARKGRPSSDSAQLNDPMSSASDDGGRDAGRVTTEIDRPPKLPMGLDESPSPGVSESDPKEVEPEITMQDTNDTPPLEISEPDKCESIEGNFFAVLDLHFGVVAR</sequence>
<dbReference type="Proteomes" id="UP001165121">
    <property type="component" value="Unassembled WGS sequence"/>
</dbReference>
<comment type="caution">
    <text evidence="2">The sequence shown here is derived from an EMBL/GenBank/DDBJ whole genome shotgun (WGS) entry which is preliminary data.</text>
</comment>
<evidence type="ECO:0000313" key="3">
    <source>
        <dbReference type="Proteomes" id="UP001165121"/>
    </source>
</evidence>